<reference evidence="2" key="1">
    <citation type="submission" date="2023-06" db="EMBL/GenBank/DDBJ databases">
        <title>Genome-scale phylogeny and comparative genomics of the fungal order Sordariales.</title>
        <authorList>
            <consortium name="Lawrence Berkeley National Laboratory"/>
            <person name="Hensen N."/>
            <person name="Bonometti L."/>
            <person name="Westerberg I."/>
            <person name="Brannstrom I.O."/>
            <person name="Guillou S."/>
            <person name="Cros-Aarteil S."/>
            <person name="Calhoun S."/>
            <person name="Haridas S."/>
            <person name="Kuo A."/>
            <person name="Mondo S."/>
            <person name="Pangilinan J."/>
            <person name="Riley R."/>
            <person name="Labutti K."/>
            <person name="Andreopoulos B."/>
            <person name="Lipzen A."/>
            <person name="Chen C."/>
            <person name="Yanf M."/>
            <person name="Daum C."/>
            <person name="Ng V."/>
            <person name="Clum A."/>
            <person name="Steindorff A."/>
            <person name="Ohm R."/>
            <person name="Martin F."/>
            <person name="Silar P."/>
            <person name="Natvig D."/>
            <person name="Lalanne C."/>
            <person name="Gautier V."/>
            <person name="Ament-Velasquez S.L."/>
            <person name="Kruys A."/>
            <person name="Hutchinson M.I."/>
            <person name="Powell A.J."/>
            <person name="Barry K."/>
            <person name="Miller A.N."/>
            <person name="Grigoriev I.V."/>
            <person name="Debuchy R."/>
            <person name="Gladieux P."/>
            <person name="Thoren M.H."/>
            <person name="Johannesson H."/>
        </authorList>
    </citation>
    <scope>NUCLEOTIDE SEQUENCE</scope>
    <source>
        <strain evidence="2">SMH2532-1</strain>
    </source>
</reference>
<dbReference type="Proteomes" id="UP001174936">
    <property type="component" value="Unassembled WGS sequence"/>
</dbReference>
<evidence type="ECO:0000313" key="2">
    <source>
        <dbReference type="EMBL" id="KAK0646896.1"/>
    </source>
</evidence>
<feature type="domain" description="Heterokaryon incompatibility" evidence="1">
    <location>
        <begin position="30"/>
        <end position="186"/>
    </location>
</feature>
<gene>
    <name evidence="2" type="ORF">B0T16DRAFT_329127</name>
</gene>
<name>A0AA40CPU2_9PEZI</name>
<dbReference type="PANTHER" id="PTHR33112:SF16">
    <property type="entry name" value="HETEROKARYON INCOMPATIBILITY DOMAIN-CONTAINING PROTEIN"/>
    <property type="match status" value="1"/>
</dbReference>
<dbReference type="Pfam" id="PF06985">
    <property type="entry name" value="HET"/>
    <property type="match status" value="1"/>
</dbReference>
<protein>
    <submittedName>
        <fullName evidence="2">Heterokaryon incompatibility protein-domain-containing protein</fullName>
    </submittedName>
</protein>
<sequence>MVPDRLIHIQKNGEKLEARLCGDLPSPVRYATLSHRWGSNPRLRLLRSNAAQLFDEIPMPSLEPVFQEAILVAWHLGLAHIWIDTLCIVQDSPLDWEAQSRNMGAIYMNAVFNIAAAVPVSRGLFTQRPPFVHFSPHLHIGWDDISLPSSDKPASLRGFYTLRDSARWYANVDSAHLNQRGWVSQERELSPCTLTFGPQQVYWKCGEVLACESFPNGVPGMEAYHALYTTRSFRDLVEDAATAEEIVRFWYGFAHRYSETDLTQKRDRLPAAFGMAQQLLRLMPGNRFLAGIFESHIVEGLLWRFDDTRSRSKPAATTVLTDFQVPSWSWASLDCPV</sequence>
<dbReference type="InterPro" id="IPR010730">
    <property type="entry name" value="HET"/>
</dbReference>
<evidence type="ECO:0000313" key="3">
    <source>
        <dbReference type="Proteomes" id="UP001174936"/>
    </source>
</evidence>
<evidence type="ECO:0000259" key="1">
    <source>
        <dbReference type="Pfam" id="PF06985"/>
    </source>
</evidence>
<dbReference type="PANTHER" id="PTHR33112">
    <property type="entry name" value="DOMAIN PROTEIN, PUTATIVE-RELATED"/>
    <property type="match status" value="1"/>
</dbReference>
<feature type="non-terminal residue" evidence="2">
    <location>
        <position position="337"/>
    </location>
</feature>
<accession>A0AA40CPU2</accession>
<dbReference type="EMBL" id="JAULSV010000004">
    <property type="protein sequence ID" value="KAK0646896.1"/>
    <property type="molecule type" value="Genomic_DNA"/>
</dbReference>
<dbReference type="AlphaFoldDB" id="A0AA40CPU2"/>
<organism evidence="2 3">
    <name type="scientific">Cercophora newfieldiana</name>
    <dbReference type="NCBI Taxonomy" id="92897"/>
    <lineage>
        <taxon>Eukaryota</taxon>
        <taxon>Fungi</taxon>
        <taxon>Dikarya</taxon>
        <taxon>Ascomycota</taxon>
        <taxon>Pezizomycotina</taxon>
        <taxon>Sordariomycetes</taxon>
        <taxon>Sordariomycetidae</taxon>
        <taxon>Sordariales</taxon>
        <taxon>Lasiosphaeriaceae</taxon>
        <taxon>Cercophora</taxon>
    </lineage>
</organism>
<proteinExistence type="predicted"/>
<keyword evidence="3" id="KW-1185">Reference proteome</keyword>
<comment type="caution">
    <text evidence="2">The sequence shown here is derived from an EMBL/GenBank/DDBJ whole genome shotgun (WGS) entry which is preliminary data.</text>
</comment>